<evidence type="ECO:0000313" key="3">
    <source>
        <dbReference type="EMBL" id="CDW78716.1"/>
    </source>
</evidence>
<keyword evidence="1" id="KW-0175">Coiled coil</keyword>
<feature type="region of interest" description="Disordered" evidence="2">
    <location>
        <begin position="200"/>
        <end position="219"/>
    </location>
</feature>
<feature type="coiled-coil region" evidence="1">
    <location>
        <begin position="32"/>
        <end position="66"/>
    </location>
</feature>
<organism evidence="3 4">
    <name type="scientific">Stylonychia lemnae</name>
    <name type="common">Ciliate</name>
    <dbReference type="NCBI Taxonomy" id="5949"/>
    <lineage>
        <taxon>Eukaryota</taxon>
        <taxon>Sar</taxon>
        <taxon>Alveolata</taxon>
        <taxon>Ciliophora</taxon>
        <taxon>Intramacronucleata</taxon>
        <taxon>Spirotrichea</taxon>
        <taxon>Stichotrichia</taxon>
        <taxon>Sporadotrichida</taxon>
        <taxon>Oxytrichidae</taxon>
        <taxon>Stylonychinae</taxon>
        <taxon>Stylonychia</taxon>
    </lineage>
</organism>
<proteinExistence type="predicted"/>
<dbReference type="Proteomes" id="UP000039865">
    <property type="component" value="Unassembled WGS sequence"/>
</dbReference>
<keyword evidence="4" id="KW-1185">Reference proteome</keyword>
<sequence length="348" mass="40661">MTEKPKSKQESAEVICNLENIQDCYIEQKYLIEGQQRELQEVRLENEKLREKIQELEKWIVLLLNNFYSGNPQNLDAIKNGFEVIDEMRNQIFLMKKTILFDRKKYQDLQEDYMNQKKKMKEREEDMKKMDVGELILQRQALEENLRYLSEEVEALSQKNQRLLKDLKVKDFYQSYNQISDELKRAHSILISTLQPDGKLPKKSIRDQKSPLSNPNDQAYISQSNQISYRTPSAHHHTQSQNDSKLDSLFSFISCQGCGVGDKGNAGVNYNSNFAINQPLFFDNARSSYYNGDRNLNKGNLELRNFDDSSQQSINFLLQKSPANQSRSRGKNSTHIQLQNSMNKQQHL</sequence>
<protein>
    <submittedName>
        <fullName evidence="3">Uncharacterized protein</fullName>
    </submittedName>
</protein>
<accession>A0A078A9Z4</accession>
<feature type="coiled-coil region" evidence="1">
    <location>
        <begin position="103"/>
        <end position="166"/>
    </location>
</feature>
<feature type="compositionally biased region" description="Polar residues" evidence="2">
    <location>
        <begin position="210"/>
        <end position="219"/>
    </location>
</feature>
<dbReference type="EMBL" id="CCKQ01007357">
    <property type="protein sequence ID" value="CDW78716.1"/>
    <property type="molecule type" value="Genomic_DNA"/>
</dbReference>
<evidence type="ECO:0000313" key="4">
    <source>
        <dbReference type="Proteomes" id="UP000039865"/>
    </source>
</evidence>
<dbReference type="AlphaFoldDB" id="A0A078A9Z4"/>
<dbReference type="InParanoid" id="A0A078A9Z4"/>
<name>A0A078A9Z4_STYLE</name>
<evidence type="ECO:0000256" key="2">
    <source>
        <dbReference type="SAM" id="MobiDB-lite"/>
    </source>
</evidence>
<gene>
    <name evidence="3" type="primary">Contig13465.g14365</name>
    <name evidence="3" type="ORF">STYLEM_7699</name>
</gene>
<evidence type="ECO:0000256" key="1">
    <source>
        <dbReference type="SAM" id="Coils"/>
    </source>
</evidence>
<reference evidence="3 4" key="1">
    <citation type="submission" date="2014-06" db="EMBL/GenBank/DDBJ databases">
        <authorList>
            <person name="Swart Estienne"/>
        </authorList>
    </citation>
    <scope>NUCLEOTIDE SEQUENCE [LARGE SCALE GENOMIC DNA]</scope>
    <source>
        <strain evidence="3 4">130c</strain>
    </source>
</reference>
<feature type="region of interest" description="Disordered" evidence="2">
    <location>
        <begin position="321"/>
        <end position="348"/>
    </location>
</feature>